<sequence>MISKDEKQHVYQDQHGEEMGKITFKPIGSKKIIIDHTIVKEAHRGKGIAEELVHSVVERMRSEGKVILPLCPFAKAEFERNPSYQDIQVEK</sequence>
<dbReference type="InterPro" id="IPR045057">
    <property type="entry name" value="Gcn5-rel_NAT"/>
</dbReference>
<dbReference type="Proteomes" id="UP000741863">
    <property type="component" value="Unassembled WGS sequence"/>
</dbReference>
<dbReference type="PROSITE" id="PS51729">
    <property type="entry name" value="GNAT_YJDJ"/>
    <property type="match status" value="1"/>
</dbReference>
<evidence type="ECO:0000313" key="2">
    <source>
        <dbReference type="EMBL" id="MBM7633069.1"/>
    </source>
</evidence>
<organism evidence="2 3">
    <name type="scientific">Geomicrobium sediminis</name>
    <dbReference type="NCBI Taxonomy" id="1347788"/>
    <lineage>
        <taxon>Bacteria</taxon>
        <taxon>Bacillati</taxon>
        <taxon>Bacillota</taxon>
        <taxon>Bacilli</taxon>
        <taxon>Bacillales</taxon>
        <taxon>Geomicrobium</taxon>
    </lineage>
</organism>
<dbReference type="Pfam" id="PF14542">
    <property type="entry name" value="Acetyltransf_CG"/>
    <property type="match status" value="1"/>
</dbReference>
<dbReference type="PANTHER" id="PTHR31435:SF10">
    <property type="entry name" value="BSR4717 PROTEIN"/>
    <property type="match status" value="1"/>
</dbReference>
<gene>
    <name evidence="2" type="ORF">JOD17_002163</name>
</gene>
<dbReference type="InterPro" id="IPR016181">
    <property type="entry name" value="Acyl_CoA_acyltransferase"/>
</dbReference>
<dbReference type="PANTHER" id="PTHR31435">
    <property type="entry name" value="PROTEIN NATD1"/>
    <property type="match status" value="1"/>
</dbReference>
<reference evidence="2 3" key="1">
    <citation type="submission" date="2021-01" db="EMBL/GenBank/DDBJ databases">
        <title>Genomic Encyclopedia of Type Strains, Phase IV (KMG-IV): sequencing the most valuable type-strain genomes for metagenomic binning, comparative biology and taxonomic classification.</title>
        <authorList>
            <person name="Goeker M."/>
        </authorList>
    </citation>
    <scope>NUCLEOTIDE SEQUENCE [LARGE SCALE GENOMIC DNA]</scope>
    <source>
        <strain evidence="2 3">DSM 25540</strain>
    </source>
</reference>
<dbReference type="InterPro" id="IPR031165">
    <property type="entry name" value="GNAT_YJDJ"/>
</dbReference>
<evidence type="ECO:0000259" key="1">
    <source>
        <dbReference type="PROSITE" id="PS51729"/>
    </source>
</evidence>
<dbReference type="Gene3D" id="3.40.630.30">
    <property type="match status" value="1"/>
</dbReference>
<comment type="caution">
    <text evidence="2">The sequence shown here is derived from an EMBL/GenBank/DDBJ whole genome shotgun (WGS) entry which is preliminary data.</text>
</comment>
<feature type="domain" description="N-acetyltransferase" evidence="1">
    <location>
        <begin position="2"/>
        <end position="89"/>
    </location>
</feature>
<keyword evidence="3" id="KW-1185">Reference proteome</keyword>
<name>A0ABS2PCA3_9BACL</name>
<accession>A0ABS2PCA3</accession>
<dbReference type="RefSeq" id="WP_204697600.1">
    <property type="nucleotide sequence ID" value="NZ_JAFBEC010000006.1"/>
</dbReference>
<proteinExistence type="predicted"/>
<dbReference type="CDD" id="cd04301">
    <property type="entry name" value="NAT_SF"/>
    <property type="match status" value="1"/>
</dbReference>
<protein>
    <submittedName>
        <fullName evidence="2">GNAT family acetyltransferase</fullName>
    </submittedName>
</protein>
<evidence type="ECO:0000313" key="3">
    <source>
        <dbReference type="Proteomes" id="UP000741863"/>
    </source>
</evidence>
<dbReference type="SUPFAM" id="SSF55729">
    <property type="entry name" value="Acyl-CoA N-acyltransferases (Nat)"/>
    <property type="match status" value="1"/>
</dbReference>
<dbReference type="EMBL" id="JAFBEC010000006">
    <property type="protein sequence ID" value="MBM7633069.1"/>
    <property type="molecule type" value="Genomic_DNA"/>
</dbReference>